<protein>
    <recommendedName>
        <fullName evidence="2">Filamentous haemagglutinin FhaB/tRNA nuclease CdiA-like TPS domain-containing protein</fullName>
    </recommendedName>
</protein>
<dbReference type="EMBL" id="AP028947">
    <property type="protein sequence ID" value="BET27436.1"/>
    <property type="molecule type" value="Genomic_DNA"/>
</dbReference>
<dbReference type="PANTHER" id="PTHR12338">
    <property type="entry name" value="AUTOTRANSPORTER"/>
    <property type="match status" value="1"/>
</dbReference>
<sequence>MYTPAITPHCSFVLKPLAAAVLVVCASGVHAAPSFNGSPGGNVTVETSGSTTTVTQSVTASNRALANWDDFSIAGNESVVFEQPNSNSVILNRVLGSHPSEIFGRLSANGRVFLINPNGIVFGANSEVNVSGLVASTLTLKPGSQNNSDLIEFELTDSGGTITSNGTINAKDIAFLSTDIENNGILNASGAGAAVHLIAASEVTANTSGNDLVLNVLAGHENAVINQLGGVFAQGGKIVLIAQSQTGGQASVINTANIARASQIVIEGDVVRLTGDINLSDVESRLQVTAQTIQQDDLLRAGGAVALQADTVNLDDAGNDFTGTVSLDVNNQATLQDVNALVVQGNSGAATFSAVDLSMGSLNADSLAVNAQTVTQTGALEVGGTTQLNAEAVTLTNASNRFQGTVNATVGNQLSLRTDQDLAVSGNVGNATLQAENIALNGLQATGDVVLSASGSITQGGDVSNALAIGGATQIENASVVRLDNSMNDFEGAVSLNGAGSVALADQNSLTVQGTAGDLALRASTGPAGQVTLGQLKAESLNVSANRIGQSGVVAVGNSATLAAAQLELLNAGNDFQGQVNLSVSGPTSLRDSNQLQVAGAVNSAEIQASEVTINGLTAAGNLTLQGGSINQSGALSVAGSTTLVGGEVNLDNSGNNFNGVVNVNSTSTARIDVAGDLELLGSAQSLTAFSTGTLRVSSLDSGNIELTANQIELQNFAARGDLKLNGGSVSQQGALTVEGNTRLGASTVSLQDAGNDFKGVVDLDSAGNVSLRDANGLRLQGRASSINAQAAGSIDQSAALNIAGASEFAATTIALNSAGNTFGGDVALNATDAANLSAQGNLTVGGQAKSLTASASETLRFAATQTETLVASGRQVNQAGILRVASSTTVSGGSVNLNNAENDFGGSLALNVSGNVTVRDANDLLLTGRAETVNVQVGNTLTLGGVQVESGNFSADTIALNRLNVQDSARLQASVITQTEAAEASGRLNLVANTVSLTDTGNDFSGELRVNSATAHIVDSNDLTMTFAGDNLTAQAANLNVNEMRATGDVLVTADNATIVSSGDLSLQGQVGTLNVQARNLSQRDALRVRGAARLSAENVALRHQANDFQGEVVLNVAGNAVLNDQDSLEISGRVQGAAQFSAESLGQSNALVTESDLLLQASQINLSNEANSLGGASGNPSSGLSGHAVQLEGVTQAVLTSQGNLKIQGAVDSLTIAAQTVELGPLGSLQDLNVVANGVRQSAALRVEGQSDFTANQIELRNTSNDFVGLVNIQARDADLSRVALADSNSLVVQGKNMQFAAQVQGDLNLQADNLLLSNTVVQGSTTVNVEGELTQNQSIAVNNATLAADKITLNHSDNRFDGLTQVQSDKLIELGSASDLNLDAMGSTGVLALNVQGGAAVTGGNVMFANSVFNKDLNVTANDVSQTGRLMVQGDAQVNATGGSVNLQNVNNQFAQTVSVNADRTNVSAQGDLRIKDLVTRGGAITADGRLILQGQIEQTGGTLSFTANGIPRPLSSAEIALMLPPELDVFSAKEAVDPLTGLGRITLASAAIQQVSGQIVTSVDSTTQFKATQNGSVVLAPVNQGSVNQLNGQFEALAGQNHGQAFVYQQEQGASLFAVNNDVQLRVAGKGVESDVVAIRSRGLATVGGESQLRARMPYNDSGAGTSRSYAGLTLSIPLSNPQQGSTSIASFGESSGVGQQAASVGAIRVEVGELNQVGLGGFVTILPFEGSNLLPGQVVYLAGPERRGTYAFFYDGARNLNRIPVVYNGALLLSPQENAALTTAQGAVVLARQEQTRSVVRTENVAGKIINGVVAEVGPGRPATEGEGGAGKPDSCDAAGDGLTCKL</sequence>
<evidence type="ECO:0000313" key="3">
    <source>
        <dbReference type="EMBL" id="BET27436.1"/>
    </source>
</evidence>
<name>A0AA86J488_9BURK</name>
<feature type="chain" id="PRO_5041700764" description="Filamentous haemagglutinin FhaB/tRNA nuclease CdiA-like TPS domain-containing protein" evidence="1">
    <location>
        <begin position="32"/>
        <end position="1852"/>
    </location>
</feature>
<dbReference type="InterPro" id="IPR011050">
    <property type="entry name" value="Pectin_lyase_fold/virulence"/>
</dbReference>
<dbReference type="NCBIfam" id="TIGR01901">
    <property type="entry name" value="adhes_NPXG"/>
    <property type="match status" value="1"/>
</dbReference>
<dbReference type="SMART" id="SM00912">
    <property type="entry name" value="Haemagg_act"/>
    <property type="match status" value="1"/>
</dbReference>
<accession>A0AA86J488</accession>
<dbReference type="InterPro" id="IPR050909">
    <property type="entry name" value="Bact_Autotransporter_VF"/>
</dbReference>
<keyword evidence="4" id="KW-1185">Reference proteome</keyword>
<dbReference type="Pfam" id="PF18886">
    <property type="entry name" value="DUF5649"/>
    <property type="match status" value="12"/>
</dbReference>
<dbReference type="Pfam" id="PF05860">
    <property type="entry name" value="TPS"/>
    <property type="match status" value="1"/>
</dbReference>
<organism evidence="3 4">
    <name type="scientific">Limnobacter thiooxidans</name>
    <dbReference type="NCBI Taxonomy" id="131080"/>
    <lineage>
        <taxon>Bacteria</taxon>
        <taxon>Pseudomonadati</taxon>
        <taxon>Pseudomonadota</taxon>
        <taxon>Betaproteobacteria</taxon>
        <taxon>Burkholderiales</taxon>
        <taxon>Burkholderiaceae</taxon>
        <taxon>Limnobacter</taxon>
    </lineage>
</organism>
<evidence type="ECO:0000259" key="2">
    <source>
        <dbReference type="SMART" id="SM00912"/>
    </source>
</evidence>
<evidence type="ECO:0000256" key="1">
    <source>
        <dbReference type="SAM" id="SignalP"/>
    </source>
</evidence>
<gene>
    <name evidence="3" type="ORF">RGQ30_29370</name>
</gene>
<dbReference type="KEGG" id="lto:RGQ30_29370"/>
<dbReference type="RefSeq" id="WP_130557485.1">
    <property type="nucleotide sequence ID" value="NZ_AP028947.1"/>
</dbReference>
<keyword evidence="1" id="KW-0732">Signal</keyword>
<dbReference type="PANTHER" id="PTHR12338:SF5">
    <property type="entry name" value="ANTIGEN 43-RELATED"/>
    <property type="match status" value="1"/>
</dbReference>
<dbReference type="SUPFAM" id="SSF51126">
    <property type="entry name" value="Pectin lyase-like"/>
    <property type="match status" value="1"/>
</dbReference>
<dbReference type="Gene3D" id="2.160.20.10">
    <property type="entry name" value="Single-stranded right-handed beta-helix, Pectin lyase-like"/>
    <property type="match status" value="1"/>
</dbReference>
<feature type="domain" description="Filamentous haemagglutinin FhaB/tRNA nuclease CdiA-like TPS" evidence="2">
    <location>
        <begin position="34"/>
        <end position="144"/>
    </location>
</feature>
<dbReference type="InterPro" id="IPR043709">
    <property type="entry name" value="DUF5649"/>
</dbReference>
<evidence type="ECO:0000313" key="4">
    <source>
        <dbReference type="Proteomes" id="UP001329151"/>
    </source>
</evidence>
<proteinExistence type="predicted"/>
<dbReference type="InterPro" id="IPR012334">
    <property type="entry name" value="Pectin_lyas_fold"/>
</dbReference>
<dbReference type="Proteomes" id="UP001329151">
    <property type="component" value="Chromosome"/>
</dbReference>
<feature type="signal peptide" evidence="1">
    <location>
        <begin position="1"/>
        <end position="31"/>
    </location>
</feature>
<dbReference type="InterPro" id="IPR008638">
    <property type="entry name" value="FhaB/CdiA-like_TPS"/>
</dbReference>
<reference evidence="3 4" key="1">
    <citation type="submission" date="2023-10" db="EMBL/GenBank/DDBJ databases">
        <title>Complete Genome Sequence of Limnobacter thiooxidans CS-K2T, Isolated from freshwater lake sediments in Bavaria, Germany.</title>
        <authorList>
            <person name="Naruki M."/>
            <person name="Watanabe A."/>
            <person name="Warashina T."/>
            <person name="Morita T."/>
            <person name="Arakawa K."/>
        </authorList>
    </citation>
    <scope>NUCLEOTIDE SEQUENCE [LARGE SCALE GENOMIC DNA]</scope>
    <source>
        <strain evidence="3 4">CS-K2</strain>
    </source>
</reference>